<gene>
    <name evidence="2" type="ORF">K450DRAFT_227968</name>
</gene>
<organism evidence="2 3">
    <name type="scientific">Umbelopsis ramanniana AG</name>
    <dbReference type="NCBI Taxonomy" id="1314678"/>
    <lineage>
        <taxon>Eukaryota</taxon>
        <taxon>Fungi</taxon>
        <taxon>Fungi incertae sedis</taxon>
        <taxon>Mucoromycota</taxon>
        <taxon>Mucoromycotina</taxon>
        <taxon>Umbelopsidomycetes</taxon>
        <taxon>Umbelopsidales</taxon>
        <taxon>Umbelopsidaceae</taxon>
        <taxon>Umbelopsis</taxon>
    </lineage>
</organism>
<evidence type="ECO:0000313" key="2">
    <source>
        <dbReference type="EMBL" id="KAI8582222.1"/>
    </source>
</evidence>
<name>A0AAD5EF69_UMBRA</name>
<feature type="chain" id="PRO_5042073456" evidence="1">
    <location>
        <begin position="25"/>
        <end position="55"/>
    </location>
</feature>
<protein>
    <submittedName>
        <fullName evidence="2">Uncharacterized protein</fullName>
    </submittedName>
</protein>
<keyword evidence="1" id="KW-0732">Signal</keyword>
<dbReference type="RefSeq" id="XP_051447226.1">
    <property type="nucleotide sequence ID" value="XM_051586830.1"/>
</dbReference>
<sequence>MLTFYHSLIFLSVLLLCWNGSIQCIYRGRFSRLIYHSSISGFPYIHTRKKNSIHD</sequence>
<evidence type="ECO:0000256" key="1">
    <source>
        <dbReference type="SAM" id="SignalP"/>
    </source>
</evidence>
<feature type="signal peptide" evidence="1">
    <location>
        <begin position="1"/>
        <end position="24"/>
    </location>
</feature>
<reference evidence="2" key="2">
    <citation type="journal article" date="2022" name="Proc. Natl. Acad. Sci. U.S.A.">
        <title>Diploid-dominant life cycles characterize the early evolution of Fungi.</title>
        <authorList>
            <person name="Amses K.R."/>
            <person name="Simmons D.R."/>
            <person name="Longcore J.E."/>
            <person name="Mondo S.J."/>
            <person name="Seto K."/>
            <person name="Jeronimo G.H."/>
            <person name="Bonds A.E."/>
            <person name="Quandt C.A."/>
            <person name="Davis W.J."/>
            <person name="Chang Y."/>
            <person name="Federici B.A."/>
            <person name="Kuo A."/>
            <person name="LaButti K."/>
            <person name="Pangilinan J."/>
            <person name="Andreopoulos W."/>
            <person name="Tritt A."/>
            <person name="Riley R."/>
            <person name="Hundley H."/>
            <person name="Johnson J."/>
            <person name="Lipzen A."/>
            <person name="Barry K."/>
            <person name="Lang B.F."/>
            <person name="Cuomo C.A."/>
            <person name="Buchler N.E."/>
            <person name="Grigoriev I.V."/>
            <person name="Spatafora J.W."/>
            <person name="Stajich J.E."/>
            <person name="James T.Y."/>
        </authorList>
    </citation>
    <scope>NUCLEOTIDE SEQUENCE</scope>
    <source>
        <strain evidence="2">AG</strain>
    </source>
</reference>
<comment type="caution">
    <text evidence="2">The sequence shown here is derived from an EMBL/GenBank/DDBJ whole genome shotgun (WGS) entry which is preliminary data.</text>
</comment>
<dbReference type="GeneID" id="75912178"/>
<dbReference type="Proteomes" id="UP001206595">
    <property type="component" value="Unassembled WGS sequence"/>
</dbReference>
<accession>A0AAD5EF69</accession>
<proteinExistence type="predicted"/>
<reference evidence="2" key="1">
    <citation type="submission" date="2021-06" db="EMBL/GenBank/DDBJ databases">
        <authorList>
            <consortium name="DOE Joint Genome Institute"/>
            <person name="Mondo S.J."/>
            <person name="Amses K.R."/>
            <person name="Simmons D.R."/>
            <person name="Longcore J.E."/>
            <person name="Seto K."/>
            <person name="Alves G.H."/>
            <person name="Bonds A.E."/>
            <person name="Quandt C.A."/>
            <person name="Davis W.J."/>
            <person name="Chang Y."/>
            <person name="Letcher P.M."/>
            <person name="Powell M.J."/>
            <person name="Kuo A."/>
            <person name="Labutti K."/>
            <person name="Pangilinan J."/>
            <person name="Andreopoulos W."/>
            <person name="Tritt A."/>
            <person name="Riley R."/>
            <person name="Hundley H."/>
            <person name="Johnson J."/>
            <person name="Lipzen A."/>
            <person name="Barry K."/>
            <person name="Berbee M.L."/>
            <person name="Buchler N.E."/>
            <person name="Grigoriev I.V."/>
            <person name="Spatafora J.W."/>
            <person name="Stajich J.E."/>
            <person name="James T.Y."/>
        </authorList>
    </citation>
    <scope>NUCLEOTIDE SEQUENCE</scope>
    <source>
        <strain evidence="2">AG</strain>
    </source>
</reference>
<evidence type="ECO:0000313" key="3">
    <source>
        <dbReference type="Proteomes" id="UP001206595"/>
    </source>
</evidence>
<keyword evidence="3" id="KW-1185">Reference proteome</keyword>
<dbReference type="EMBL" id="MU620901">
    <property type="protein sequence ID" value="KAI8582222.1"/>
    <property type="molecule type" value="Genomic_DNA"/>
</dbReference>
<dbReference type="AlphaFoldDB" id="A0AAD5EF69"/>